<name>A0A086T748_HAPC1</name>
<dbReference type="GO" id="GO:0006351">
    <property type="term" value="P:DNA-templated transcription"/>
    <property type="evidence" value="ECO:0007669"/>
    <property type="project" value="InterPro"/>
</dbReference>
<keyword evidence="4" id="KW-0804">Transcription</keyword>
<dbReference type="OrthoDB" id="2123952at2759"/>
<dbReference type="GO" id="GO:0005634">
    <property type="term" value="C:nucleus"/>
    <property type="evidence" value="ECO:0007669"/>
    <property type="project" value="UniProtKB-SubCell"/>
</dbReference>
<dbReference type="GO" id="GO:0003677">
    <property type="term" value="F:DNA binding"/>
    <property type="evidence" value="ECO:0007669"/>
    <property type="project" value="InterPro"/>
</dbReference>
<dbReference type="AlphaFoldDB" id="A0A086T748"/>
<dbReference type="PANTHER" id="PTHR47338">
    <property type="entry name" value="ZN(II)2CYS6 TRANSCRIPTION FACTOR (EUROFUNG)-RELATED"/>
    <property type="match status" value="1"/>
</dbReference>
<dbReference type="InterPro" id="IPR001138">
    <property type="entry name" value="Zn2Cys6_DnaBD"/>
</dbReference>
<reference evidence="9" key="1">
    <citation type="journal article" date="2014" name="Genome Announc.">
        <title>Genome sequence and annotation of Acremonium chrysogenum, producer of the beta-lactam antibiotic cephalosporin C.</title>
        <authorList>
            <person name="Terfehr D."/>
            <person name="Dahlmann T.A."/>
            <person name="Specht T."/>
            <person name="Zadra I."/>
            <person name="Kuernsteiner H."/>
            <person name="Kueck U."/>
        </authorList>
    </citation>
    <scope>NUCLEOTIDE SEQUENCE [LARGE SCALE GENOMIC DNA]</scope>
    <source>
        <strain evidence="9">ATCC 11550 / CBS 779.69 / DSM 880 / IAM 14645 / JCM 23072 / IMI 49137</strain>
    </source>
</reference>
<proteinExistence type="predicted"/>
<dbReference type="Gene3D" id="4.10.240.10">
    <property type="entry name" value="Zn(2)-C6 fungal-type DNA-binding domain"/>
    <property type="match status" value="1"/>
</dbReference>
<dbReference type="SMART" id="SM00906">
    <property type="entry name" value="Fungal_trans"/>
    <property type="match status" value="1"/>
</dbReference>
<keyword evidence="5" id="KW-0539">Nucleus</keyword>
<dbReference type="InterPro" id="IPR036864">
    <property type="entry name" value="Zn2-C6_fun-type_DNA-bd_sf"/>
</dbReference>
<organism evidence="8 9">
    <name type="scientific">Hapsidospora chrysogenum (strain ATCC 11550 / CBS 779.69 / DSM 880 / IAM 14645 / JCM 23072 / IMI 49137)</name>
    <name type="common">Acremonium chrysogenum</name>
    <dbReference type="NCBI Taxonomy" id="857340"/>
    <lineage>
        <taxon>Eukaryota</taxon>
        <taxon>Fungi</taxon>
        <taxon>Dikarya</taxon>
        <taxon>Ascomycota</taxon>
        <taxon>Pezizomycotina</taxon>
        <taxon>Sordariomycetes</taxon>
        <taxon>Hypocreomycetidae</taxon>
        <taxon>Hypocreales</taxon>
        <taxon>Bionectriaceae</taxon>
        <taxon>Hapsidospora</taxon>
    </lineage>
</organism>
<feature type="compositionally biased region" description="Polar residues" evidence="6">
    <location>
        <begin position="642"/>
        <end position="662"/>
    </location>
</feature>
<evidence type="ECO:0000259" key="7">
    <source>
        <dbReference type="PROSITE" id="PS50048"/>
    </source>
</evidence>
<keyword evidence="2" id="KW-0479">Metal-binding</keyword>
<dbReference type="Proteomes" id="UP000029964">
    <property type="component" value="Unassembled WGS sequence"/>
</dbReference>
<dbReference type="EMBL" id="JPKY01000036">
    <property type="protein sequence ID" value="KFH45180.1"/>
    <property type="molecule type" value="Genomic_DNA"/>
</dbReference>
<dbReference type="PANTHER" id="PTHR47338:SF5">
    <property type="entry name" value="ZN(II)2CYS6 TRANSCRIPTION FACTOR (EUROFUNG)"/>
    <property type="match status" value="1"/>
</dbReference>
<feature type="region of interest" description="Disordered" evidence="6">
    <location>
        <begin position="53"/>
        <end position="90"/>
    </location>
</feature>
<dbReference type="PROSITE" id="PS00463">
    <property type="entry name" value="ZN2_CY6_FUNGAL_1"/>
    <property type="match status" value="1"/>
</dbReference>
<evidence type="ECO:0000256" key="5">
    <source>
        <dbReference type="ARBA" id="ARBA00023242"/>
    </source>
</evidence>
<dbReference type="SUPFAM" id="SSF57701">
    <property type="entry name" value="Zn2/Cys6 DNA-binding domain"/>
    <property type="match status" value="1"/>
</dbReference>
<comment type="subcellular location">
    <subcellularLocation>
        <location evidence="1">Nucleus</location>
    </subcellularLocation>
</comment>
<dbReference type="Pfam" id="PF04082">
    <property type="entry name" value="Fungal_trans"/>
    <property type="match status" value="1"/>
</dbReference>
<evidence type="ECO:0000256" key="2">
    <source>
        <dbReference type="ARBA" id="ARBA00022723"/>
    </source>
</evidence>
<keyword evidence="3" id="KW-0805">Transcription regulation</keyword>
<dbReference type="CDD" id="cd00067">
    <property type="entry name" value="GAL4"/>
    <property type="match status" value="1"/>
</dbReference>
<dbReference type="Pfam" id="PF00172">
    <property type="entry name" value="Zn_clus"/>
    <property type="match status" value="1"/>
</dbReference>
<evidence type="ECO:0000256" key="3">
    <source>
        <dbReference type="ARBA" id="ARBA00023015"/>
    </source>
</evidence>
<sequence>MSSGVVRGTALRAGGACVRCRKGKTKCVYETGRPPCRNCAKGMHECYLPSESMAHHHGQSPARHSSSHRPPRDSLPASGAAASESRQAGANTASVLTPELIAECERVVSKTFPACIAFHKPSFLQHLKNASLEPALVYGLLTCAARSSHSLIRRHGGPTTAAETFAAKAISFINQNLDHPNLSDIQALCLLVIHEWGSRNAVRAYIFLGQAARMLQMFRILNSHRTETDQFLRDESFRRTLWLIYILDCLLTSTPGRYPSLSAQDIADISLPCSDINFAFGNAVYVKTLAQQVDPVRNPVPAAQTPVGDVGEFGHIVLAATIWRDVVGMLTVATLQNFREETCTDLIAKIEGLRASLPMQFVDKAGQINLHMTMGSGFNFAMLHCLLHCSSIFVHRRRLLQEVTASNFNLEAFRMTPKCHDIVDRLLTSCHSIISLLTAVESGSEKDQITCFPIFMLFSSFTASATVAYLSLKGLTPPTAVETAGHIVEDGLRFMHEGTESWPLMASWLRHLTVMQRVLHNDAAAMSGGASRHNSSSLAGVKDEVSSNPDTSGAGDAMDYDHHGHAGSAPPHQGPPAGPRSVSESARGESEPPVSIPRRPGVTTINGNSGSVSTPGTTSPPPAGHAGHYTSYGHAEPKPQSPEMSQNGVPAQQEGSTTSQDMTAPELCAVFERQLLEMDDLAAFMGGGV</sequence>
<evidence type="ECO:0000256" key="6">
    <source>
        <dbReference type="SAM" id="MobiDB-lite"/>
    </source>
</evidence>
<feature type="compositionally biased region" description="Low complexity" evidence="6">
    <location>
        <begin position="607"/>
        <end position="617"/>
    </location>
</feature>
<dbReference type="CDD" id="cd12148">
    <property type="entry name" value="fungal_TF_MHR"/>
    <property type="match status" value="1"/>
</dbReference>
<feature type="region of interest" description="Disordered" evidence="6">
    <location>
        <begin position="526"/>
        <end position="665"/>
    </location>
</feature>
<feature type="domain" description="Zn(2)-C6 fungal-type" evidence="7">
    <location>
        <begin position="16"/>
        <end position="48"/>
    </location>
</feature>
<dbReference type="PROSITE" id="PS50048">
    <property type="entry name" value="ZN2_CY6_FUNGAL_2"/>
    <property type="match status" value="1"/>
</dbReference>
<evidence type="ECO:0000313" key="8">
    <source>
        <dbReference type="EMBL" id="KFH45180.1"/>
    </source>
</evidence>
<keyword evidence="9" id="KW-1185">Reference proteome</keyword>
<dbReference type="GO" id="GO:0008270">
    <property type="term" value="F:zinc ion binding"/>
    <property type="evidence" value="ECO:0007669"/>
    <property type="project" value="InterPro"/>
</dbReference>
<dbReference type="InterPro" id="IPR007219">
    <property type="entry name" value="XnlR_reg_dom"/>
</dbReference>
<evidence type="ECO:0000256" key="1">
    <source>
        <dbReference type="ARBA" id="ARBA00004123"/>
    </source>
</evidence>
<evidence type="ECO:0000313" key="9">
    <source>
        <dbReference type="Proteomes" id="UP000029964"/>
    </source>
</evidence>
<dbReference type="HOGENOM" id="CLU_014909_1_0_1"/>
<accession>A0A086T748</accession>
<evidence type="ECO:0000256" key="4">
    <source>
        <dbReference type="ARBA" id="ARBA00023163"/>
    </source>
</evidence>
<gene>
    <name evidence="8" type="ORF">ACRE_040330</name>
</gene>
<dbReference type="GO" id="GO:0000981">
    <property type="term" value="F:DNA-binding transcription factor activity, RNA polymerase II-specific"/>
    <property type="evidence" value="ECO:0007669"/>
    <property type="project" value="InterPro"/>
</dbReference>
<protein>
    <submittedName>
        <fullName evidence="8">Putative transcriptional regulatory protein-like protein</fullName>
    </submittedName>
</protein>
<comment type="caution">
    <text evidence="8">The sequence shown here is derived from an EMBL/GenBank/DDBJ whole genome shotgun (WGS) entry which is preliminary data.</text>
</comment>
<dbReference type="STRING" id="857340.A0A086T748"/>
<dbReference type="InterPro" id="IPR050815">
    <property type="entry name" value="TF_fung"/>
</dbReference>